<gene>
    <name evidence="2" type="ORF">C2S53_002741</name>
</gene>
<dbReference type="EMBL" id="SDAM02001108">
    <property type="protein sequence ID" value="KAH6822928.1"/>
    <property type="molecule type" value="Genomic_DNA"/>
</dbReference>
<dbReference type="SUPFAM" id="SSF53335">
    <property type="entry name" value="S-adenosyl-L-methionine-dependent methyltransferases"/>
    <property type="match status" value="1"/>
</dbReference>
<dbReference type="PANTHER" id="PTHR37909:SF1">
    <property type="entry name" value="S-ADENOSYL-L-METHIONINE-DEPENDENT METHYLTRANSFERASES SUPERFAMILY PROTEIN"/>
    <property type="match status" value="1"/>
</dbReference>
<evidence type="ECO:0000313" key="2">
    <source>
        <dbReference type="EMBL" id="KAH6822928.1"/>
    </source>
</evidence>
<evidence type="ECO:0000313" key="3">
    <source>
        <dbReference type="Proteomes" id="UP001190926"/>
    </source>
</evidence>
<dbReference type="Proteomes" id="UP001190926">
    <property type="component" value="Unassembled WGS sequence"/>
</dbReference>
<dbReference type="InterPro" id="IPR029063">
    <property type="entry name" value="SAM-dependent_MTases_sf"/>
</dbReference>
<reference evidence="2 3" key="1">
    <citation type="journal article" date="2021" name="Nat. Commun.">
        <title>Incipient diploidization of the medicinal plant Perilla within 10,000 years.</title>
        <authorList>
            <person name="Zhang Y."/>
            <person name="Shen Q."/>
            <person name="Leng L."/>
            <person name="Zhang D."/>
            <person name="Chen S."/>
            <person name="Shi Y."/>
            <person name="Ning Z."/>
            <person name="Chen S."/>
        </authorList>
    </citation>
    <scope>NUCLEOTIDE SEQUENCE [LARGE SCALE GENOMIC DNA]</scope>
    <source>
        <strain evidence="3">cv. PC099</strain>
    </source>
</reference>
<name>A0AAD4IWL3_PERFH</name>
<dbReference type="Pfam" id="PF13578">
    <property type="entry name" value="Methyltransf_24"/>
    <property type="match status" value="1"/>
</dbReference>
<evidence type="ECO:0008006" key="4">
    <source>
        <dbReference type="Google" id="ProtNLM"/>
    </source>
</evidence>
<dbReference type="PANTHER" id="PTHR37909">
    <property type="entry name" value="S-ADENOSYL-L-METHIONINE-DEPENDENT METHYLTRANSFERASES SUPERFAMILY PROTEIN"/>
    <property type="match status" value="1"/>
</dbReference>
<sequence length="308" mass="34837">MNAQDKESQLPSPPPYHGHTSHPRHRNQFRKLAALAYNTLSQPRACIILLILSFTVGYLSHSQVVQPHFSEDIADLEYHNTFPTQCSDPLTSLSVRQTLLDKVFGGESPWKGFPPPQVAPLLWKRWNKGWDSNAAVFRHLIEQVQPRVIIEVGTFLGASATHMAELTQGMGLQTLIICIDDFRGWPGYYDQDKSMKMLNGDSMLLYQFMHNVDKSNATESILFLPFSTNTALSGLCEWGVYGDLIEVDAAHDFHSAWADINNAYKILRPGGVLFGHDYAWDGVRKAVHSFARLNGLRVKLDDKHWVLY</sequence>
<evidence type="ECO:0000256" key="1">
    <source>
        <dbReference type="SAM" id="MobiDB-lite"/>
    </source>
</evidence>
<organism evidence="2 3">
    <name type="scientific">Perilla frutescens var. hirtella</name>
    <name type="common">Perilla citriodora</name>
    <name type="synonym">Perilla setoyensis</name>
    <dbReference type="NCBI Taxonomy" id="608512"/>
    <lineage>
        <taxon>Eukaryota</taxon>
        <taxon>Viridiplantae</taxon>
        <taxon>Streptophyta</taxon>
        <taxon>Embryophyta</taxon>
        <taxon>Tracheophyta</taxon>
        <taxon>Spermatophyta</taxon>
        <taxon>Magnoliopsida</taxon>
        <taxon>eudicotyledons</taxon>
        <taxon>Gunneridae</taxon>
        <taxon>Pentapetalae</taxon>
        <taxon>asterids</taxon>
        <taxon>lamiids</taxon>
        <taxon>Lamiales</taxon>
        <taxon>Lamiaceae</taxon>
        <taxon>Nepetoideae</taxon>
        <taxon>Elsholtzieae</taxon>
        <taxon>Perilla</taxon>
    </lineage>
</organism>
<accession>A0AAD4IWL3</accession>
<proteinExistence type="predicted"/>
<protein>
    <recommendedName>
        <fullName evidence="4">S-adenosyl-L-methionine-dependent methyltransferase</fullName>
    </recommendedName>
</protein>
<keyword evidence="3" id="KW-1185">Reference proteome</keyword>
<dbReference type="AlphaFoldDB" id="A0AAD4IWL3"/>
<dbReference type="Gene3D" id="3.40.50.150">
    <property type="entry name" value="Vaccinia Virus protein VP39"/>
    <property type="match status" value="1"/>
</dbReference>
<comment type="caution">
    <text evidence="2">The sequence shown here is derived from an EMBL/GenBank/DDBJ whole genome shotgun (WGS) entry which is preliminary data.</text>
</comment>
<feature type="region of interest" description="Disordered" evidence="1">
    <location>
        <begin position="1"/>
        <end position="24"/>
    </location>
</feature>